<dbReference type="Proteomes" id="UP000552560">
    <property type="component" value="Unassembled WGS sequence"/>
</dbReference>
<gene>
    <name evidence="1" type="ORF">HBO43_17475</name>
</gene>
<evidence type="ECO:0000313" key="2">
    <source>
        <dbReference type="Proteomes" id="UP000552560"/>
    </source>
</evidence>
<organism evidence="1 2">
    <name type="scientific">Pseudomonas veronii</name>
    <dbReference type="NCBI Taxonomy" id="76761"/>
    <lineage>
        <taxon>Bacteria</taxon>
        <taxon>Pseudomonadati</taxon>
        <taxon>Pseudomonadota</taxon>
        <taxon>Gammaproteobacteria</taxon>
        <taxon>Pseudomonadales</taxon>
        <taxon>Pseudomonadaceae</taxon>
        <taxon>Pseudomonas</taxon>
    </lineage>
</organism>
<evidence type="ECO:0000313" key="1">
    <source>
        <dbReference type="EMBL" id="NMX98398.1"/>
    </source>
</evidence>
<accession>A0A7Y0ZUQ2</accession>
<dbReference type="RefSeq" id="WP_134939714.1">
    <property type="nucleotide sequence ID" value="NZ_LR828129.1"/>
</dbReference>
<name>A0A7Y0ZUQ2_PSEVE</name>
<reference evidence="1 2" key="1">
    <citation type="journal article" date="2020" name="Front. Microbiol.">
        <title>Genetic Organization of the aprX-lipA2 Operon Affects the Proteolytic Potential of Pseudomonas Species in Milk.</title>
        <authorList>
            <person name="Maier C."/>
            <person name="Huptas C."/>
            <person name="von Neubeck M."/>
            <person name="Scherer S."/>
            <person name="Wenning M."/>
            <person name="Lucking G."/>
        </authorList>
    </citation>
    <scope>NUCLEOTIDE SEQUENCE [LARGE SCALE GENOMIC DNA]</scope>
    <source>
        <strain evidence="1 2">WS 4671</strain>
    </source>
</reference>
<dbReference type="AlphaFoldDB" id="A0A7Y0ZUQ2"/>
<sequence>MKLAYVECRNSGRQCVNQLDITRAYRATAYTASAGEVEELMLLALSSLKKHKLKDLHCPFDLSAAMKTNVVNFTRADRQERVNATVFHS</sequence>
<dbReference type="EMBL" id="JAAQWE010000016">
    <property type="protein sequence ID" value="NMX98398.1"/>
    <property type="molecule type" value="Genomic_DNA"/>
</dbReference>
<protein>
    <submittedName>
        <fullName evidence="1">Uncharacterized protein</fullName>
    </submittedName>
</protein>
<comment type="caution">
    <text evidence="1">The sequence shown here is derived from an EMBL/GenBank/DDBJ whole genome shotgun (WGS) entry which is preliminary data.</text>
</comment>
<proteinExistence type="predicted"/>